<dbReference type="Proteomes" id="UP000678393">
    <property type="component" value="Unassembled WGS sequence"/>
</dbReference>
<dbReference type="PANTHER" id="PTHR23336">
    <property type="entry name" value="ZINC FINGER CW-TYPE COILED-COIL DOMAIN PROTEIN 3"/>
    <property type="match status" value="1"/>
</dbReference>
<feature type="domain" description="CW-type" evidence="8">
    <location>
        <begin position="357"/>
        <end position="411"/>
    </location>
</feature>
<dbReference type="EMBL" id="CAJHNH020006890">
    <property type="protein sequence ID" value="CAG5134154.1"/>
    <property type="molecule type" value="Genomic_DNA"/>
</dbReference>
<evidence type="ECO:0000256" key="7">
    <source>
        <dbReference type="SAM" id="MobiDB-lite"/>
    </source>
</evidence>
<evidence type="ECO:0000256" key="4">
    <source>
        <dbReference type="ARBA" id="ARBA00022833"/>
    </source>
</evidence>
<reference evidence="9" key="1">
    <citation type="submission" date="2021-04" db="EMBL/GenBank/DDBJ databases">
        <authorList>
            <consortium name="Molecular Ecology Group"/>
        </authorList>
    </citation>
    <scope>NUCLEOTIDE SEQUENCE</scope>
</reference>
<feature type="compositionally biased region" description="Polar residues" evidence="7">
    <location>
        <begin position="610"/>
        <end position="619"/>
    </location>
</feature>
<feature type="non-terminal residue" evidence="9">
    <location>
        <position position="1341"/>
    </location>
</feature>
<feature type="compositionally biased region" description="Basic and acidic residues" evidence="7">
    <location>
        <begin position="736"/>
        <end position="756"/>
    </location>
</feature>
<keyword evidence="6" id="KW-0539">Nucleus</keyword>
<feature type="region of interest" description="Disordered" evidence="7">
    <location>
        <begin position="728"/>
        <end position="1080"/>
    </location>
</feature>
<dbReference type="Gene3D" id="3.30.40.100">
    <property type="match status" value="1"/>
</dbReference>
<dbReference type="Pfam" id="PF13589">
    <property type="entry name" value="HATPase_c_3"/>
    <property type="match status" value="1"/>
</dbReference>
<feature type="region of interest" description="Disordered" evidence="7">
    <location>
        <begin position="551"/>
        <end position="574"/>
    </location>
</feature>
<dbReference type="Pfam" id="PF07496">
    <property type="entry name" value="zf-CW"/>
    <property type="match status" value="1"/>
</dbReference>
<dbReference type="GO" id="GO:0016887">
    <property type="term" value="F:ATP hydrolysis activity"/>
    <property type="evidence" value="ECO:0007669"/>
    <property type="project" value="InterPro"/>
</dbReference>
<feature type="compositionally biased region" description="Polar residues" evidence="7">
    <location>
        <begin position="1016"/>
        <end position="1028"/>
    </location>
</feature>
<evidence type="ECO:0000256" key="6">
    <source>
        <dbReference type="ARBA" id="ARBA00023242"/>
    </source>
</evidence>
<sequence>NAYDPDVSASELLIDHIDIRGLPCLIFLDNGAGMDRDHLLKMLSFGFCEKEIYEKQGSHQPIGHYGNGFKSGSMRIGQDALVFTRCQKSACIGFLSQTYLTAMQSDSVTSLERIKSQESRNNLNAILEYSVFRLENELKEELKALEGSKTGTKIIISNLKRLQDGTYELDFASDPTDIRCPEAHEIDMTSVYHRPIQQYTSEYKRSLREYCSILFLRPRMKITIRGMRVKSKLISKSLSNTEIDMYKPTWLSRPVKIIFGFTCDKGREDDSDYGMMLYHRNRLIKAFEKVGYQKQPNGLGVGVVGVAQVDFLQPIHNKQDFEKDEKFHSVMAAFSNKLNDYWNEKKGSNVPVSAQPARNHPDWLWAQCDHCLKWRRLPDNIDSDSLPESWYCRMNPDATHNRCDIPEEPEDEDLAVRPTYEKTFKKKQEERKRLQQMEKEKEEEAKRRKIMEKERELKEKEAALRAIQQVAAAKPLLIYQLQENKAVMSLQRALAEARRKEEQQKRLILQMQEQKKAMEEQRNSLLQLAETLQSTPGKKRKDVLEEMSKVIGTFSKRKSHEETPPAANRKHGKKMCIKTEMGELLSITQNDVDSDDSEDADSRPPAAQSKRLTNGQKENASPGEVNMNDEQTLSASAEGPSQVGPSASGRVKQACSKRGRPTGQSLLQVIAAAAENASHTQSSSTSKSRGKRKQKEGTVMAVIDLTSDSEFGELVDIKPDLEGLHNSVLENIQQEEDIKPDKDALDERLHQEDDSNKPSSSEAALAETKQETVETSSQELPAASLTTASEPPHVQPTDGSTEFSGSVSEDAEDTAITLVQARVGQNVHKSEHRRLASQNGLSKMAVDPQGDAGGGDGRESDAENAGDSDFDGRVDDDDSDYRAYSTVDEKGDSSEPHIDRRHCAVTEKSRSNSTEDGSGGYNQGLSDDGDSVGKQDPNGRSHLEESHEIDGSLAKEHASVDFHENSRDECESETREENDSPDVARDQDKAEADSPANLLEGSSFSKIIPNLEDSVSPKTSNAFENIDNSAVGHEDNEPSEHNTDEDNNESVEDRVQIVRTKPVLKSDSKQSLKPSGIDGENSVDVETNVWKCEKQAAKPGLNQVDMTFFGKNQDTEPLHPSSSSSLSFHDMCASMSHLQNLSSPDTAATECSVHRTHDVIMQTDLDMLSLGEMLELCTAAGDVCSFNHQVSQVKHKHLSGVGTADKSLQAVCLEHNVSTAESQTEDSEWMRDSNDQAEVVEELQTKLSLRSQQLEDTEKKLTEINVNIHKLLGYIVPGTELGDVNNIDQIIKDMIRIHEESFQETQSQESTKEIQTLESNQETQSQEETKEIQTQNDTTVS</sequence>
<dbReference type="GO" id="GO:0008270">
    <property type="term" value="F:zinc ion binding"/>
    <property type="evidence" value="ECO:0007669"/>
    <property type="project" value="UniProtKB-KW"/>
</dbReference>
<feature type="compositionally biased region" description="Basic and acidic residues" evidence="7">
    <location>
        <begin position="887"/>
        <end position="910"/>
    </location>
</feature>
<keyword evidence="2" id="KW-0479">Metal-binding</keyword>
<dbReference type="InterPro" id="IPR041006">
    <property type="entry name" value="Morc_S5"/>
</dbReference>
<evidence type="ECO:0000256" key="2">
    <source>
        <dbReference type="ARBA" id="ARBA00022723"/>
    </source>
</evidence>
<evidence type="ECO:0000313" key="10">
    <source>
        <dbReference type="Proteomes" id="UP000678393"/>
    </source>
</evidence>
<dbReference type="SUPFAM" id="SSF55874">
    <property type="entry name" value="ATPase domain of HSP90 chaperone/DNA topoisomerase II/histidine kinase"/>
    <property type="match status" value="1"/>
</dbReference>
<dbReference type="Pfam" id="PF17942">
    <property type="entry name" value="Morc6_S5"/>
    <property type="match status" value="1"/>
</dbReference>
<feature type="region of interest" description="Disordered" evidence="7">
    <location>
        <begin position="1301"/>
        <end position="1341"/>
    </location>
</feature>
<dbReference type="GO" id="GO:0005634">
    <property type="term" value="C:nucleus"/>
    <property type="evidence" value="ECO:0007669"/>
    <property type="project" value="UniProtKB-SubCell"/>
</dbReference>
<evidence type="ECO:0000313" key="9">
    <source>
        <dbReference type="EMBL" id="CAG5134154.1"/>
    </source>
</evidence>
<dbReference type="InterPro" id="IPR045261">
    <property type="entry name" value="MORC_ATPase"/>
</dbReference>
<feature type="compositionally biased region" description="Polar residues" evidence="7">
    <location>
        <begin position="797"/>
        <end position="807"/>
    </location>
</feature>
<evidence type="ECO:0000256" key="5">
    <source>
        <dbReference type="ARBA" id="ARBA00023054"/>
    </source>
</evidence>
<feature type="compositionally biased region" description="Basic and acidic residues" evidence="7">
    <location>
        <begin position="1032"/>
        <end position="1044"/>
    </location>
</feature>
<evidence type="ECO:0000256" key="3">
    <source>
        <dbReference type="ARBA" id="ARBA00022771"/>
    </source>
</evidence>
<dbReference type="InterPro" id="IPR011124">
    <property type="entry name" value="Znf_CW"/>
</dbReference>
<feature type="compositionally biased region" description="Acidic residues" evidence="7">
    <location>
        <begin position="862"/>
        <end position="879"/>
    </location>
</feature>
<dbReference type="PANTHER" id="PTHR23336:SF76">
    <property type="entry name" value="MORC S5 DOMAIN-CONTAINING PROTEIN"/>
    <property type="match status" value="1"/>
</dbReference>
<feature type="compositionally biased region" description="Polar residues" evidence="7">
    <location>
        <begin position="773"/>
        <end position="789"/>
    </location>
</feature>
<name>A0A8S3ZZ63_9EUPU</name>
<dbReference type="OrthoDB" id="757982at2759"/>
<dbReference type="PROSITE" id="PS51050">
    <property type="entry name" value="ZF_CW"/>
    <property type="match status" value="1"/>
</dbReference>
<evidence type="ECO:0000259" key="8">
    <source>
        <dbReference type="PROSITE" id="PS51050"/>
    </source>
</evidence>
<keyword evidence="4" id="KW-0862">Zinc</keyword>
<feature type="compositionally biased region" description="Low complexity" evidence="7">
    <location>
        <begin position="1303"/>
        <end position="1326"/>
    </location>
</feature>
<feature type="region of interest" description="Disordered" evidence="7">
    <location>
        <begin position="588"/>
        <end position="698"/>
    </location>
</feature>
<dbReference type="InterPro" id="IPR036890">
    <property type="entry name" value="HATPase_C_sf"/>
</dbReference>
<comment type="subcellular location">
    <subcellularLocation>
        <location evidence="1">Nucleus</location>
    </subcellularLocation>
</comment>
<proteinExistence type="predicted"/>
<feature type="compositionally biased region" description="Low complexity" evidence="7">
    <location>
        <begin position="678"/>
        <end position="687"/>
    </location>
</feature>
<keyword evidence="10" id="KW-1185">Reference proteome</keyword>
<keyword evidence="5" id="KW-0175">Coiled coil</keyword>
<feature type="region of interest" description="Disordered" evidence="7">
    <location>
        <begin position="426"/>
        <end position="447"/>
    </location>
</feature>
<keyword evidence="3" id="KW-0863">Zinc-finger</keyword>
<organism evidence="9 10">
    <name type="scientific">Candidula unifasciata</name>
    <dbReference type="NCBI Taxonomy" id="100452"/>
    <lineage>
        <taxon>Eukaryota</taxon>
        <taxon>Metazoa</taxon>
        <taxon>Spiralia</taxon>
        <taxon>Lophotrochozoa</taxon>
        <taxon>Mollusca</taxon>
        <taxon>Gastropoda</taxon>
        <taxon>Heterobranchia</taxon>
        <taxon>Euthyneura</taxon>
        <taxon>Panpulmonata</taxon>
        <taxon>Eupulmonata</taxon>
        <taxon>Stylommatophora</taxon>
        <taxon>Helicina</taxon>
        <taxon>Helicoidea</taxon>
        <taxon>Geomitridae</taxon>
        <taxon>Candidula</taxon>
    </lineage>
</organism>
<accession>A0A8S3ZZ63</accession>
<gene>
    <name evidence="9" type="ORF">CUNI_LOCUS19712</name>
</gene>
<feature type="compositionally biased region" description="Basic and acidic residues" evidence="7">
    <location>
        <begin position="931"/>
        <end position="992"/>
    </location>
</feature>
<protein>
    <recommendedName>
        <fullName evidence="8">CW-type domain-containing protein</fullName>
    </recommendedName>
</protein>
<evidence type="ECO:0000256" key="1">
    <source>
        <dbReference type="ARBA" id="ARBA00004123"/>
    </source>
</evidence>
<comment type="caution">
    <text evidence="9">The sequence shown here is derived from an EMBL/GenBank/DDBJ whole genome shotgun (WGS) entry which is preliminary data.</text>
</comment>